<dbReference type="Gene3D" id="1.20.90.10">
    <property type="entry name" value="Phospholipase A2 domain"/>
    <property type="match status" value="1"/>
</dbReference>
<evidence type="ECO:0008006" key="5">
    <source>
        <dbReference type="Google" id="ProtNLM"/>
    </source>
</evidence>
<name>T1J7P6_STRMM</name>
<dbReference type="SUPFAM" id="SSF48619">
    <property type="entry name" value="Phospholipase A2, PLA2"/>
    <property type="match status" value="1"/>
</dbReference>
<keyword evidence="4" id="KW-1185">Reference proteome</keyword>
<dbReference type="OMA" id="ICQYRCR"/>
<dbReference type="AlphaFoldDB" id="T1J7P6"/>
<dbReference type="InterPro" id="IPR010711">
    <property type="entry name" value="PLA2G12"/>
</dbReference>
<dbReference type="Pfam" id="PF06951">
    <property type="entry name" value="PLA2G12"/>
    <property type="match status" value="1"/>
</dbReference>
<reference evidence="3" key="2">
    <citation type="submission" date="2015-02" db="UniProtKB">
        <authorList>
            <consortium name="EnsemblMetazoa"/>
        </authorList>
    </citation>
    <scope>IDENTIFICATION</scope>
</reference>
<dbReference type="PANTHER" id="PTHR12824">
    <property type="entry name" value="GROUP XII SECRETORY PHOSPHOLIPASE A2 FAMILY MEMBER"/>
    <property type="match status" value="1"/>
</dbReference>
<dbReference type="GO" id="GO:0050482">
    <property type="term" value="P:arachidonate secretion"/>
    <property type="evidence" value="ECO:0007669"/>
    <property type="project" value="InterPro"/>
</dbReference>
<dbReference type="InterPro" id="IPR036444">
    <property type="entry name" value="PLipase_A2_dom_sf"/>
</dbReference>
<evidence type="ECO:0000313" key="3">
    <source>
        <dbReference type="EnsemblMetazoa" id="SMAR009701-PA"/>
    </source>
</evidence>
<dbReference type="EnsemblMetazoa" id="SMAR009701-RA">
    <property type="protein sequence ID" value="SMAR009701-PA"/>
    <property type="gene ID" value="SMAR009701"/>
</dbReference>
<evidence type="ECO:0000256" key="2">
    <source>
        <dbReference type="ARBA" id="ARBA00022525"/>
    </source>
</evidence>
<accession>T1J7P6</accession>
<protein>
    <recommendedName>
        <fullName evidence="5">Group XIIA secretory phospholipase A2</fullName>
    </recommendedName>
</protein>
<dbReference type="eggNOG" id="ENOG502QU22">
    <property type="taxonomic scope" value="Eukaryota"/>
</dbReference>
<reference evidence="4" key="1">
    <citation type="submission" date="2011-05" db="EMBL/GenBank/DDBJ databases">
        <authorList>
            <person name="Richards S.R."/>
            <person name="Qu J."/>
            <person name="Jiang H."/>
            <person name="Jhangiani S.N."/>
            <person name="Agravi P."/>
            <person name="Goodspeed R."/>
            <person name="Gross S."/>
            <person name="Mandapat C."/>
            <person name="Jackson L."/>
            <person name="Mathew T."/>
            <person name="Pu L."/>
            <person name="Thornton R."/>
            <person name="Saada N."/>
            <person name="Wilczek-Boney K.B."/>
            <person name="Lee S."/>
            <person name="Kovar C."/>
            <person name="Wu Y."/>
            <person name="Scherer S.E."/>
            <person name="Worley K.C."/>
            <person name="Muzny D.M."/>
            <person name="Gibbs R."/>
        </authorList>
    </citation>
    <scope>NUCLEOTIDE SEQUENCE</scope>
    <source>
        <strain evidence="4">Brora</strain>
    </source>
</reference>
<dbReference type="EMBL" id="JH431938">
    <property type="status" value="NOT_ANNOTATED_CDS"/>
    <property type="molecule type" value="Genomic_DNA"/>
</dbReference>
<dbReference type="InterPro" id="IPR033113">
    <property type="entry name" value="PLA2_histidine"/>
</dbReference>
<proteinExistence type="predicted"/>
<dbReference type="GO" id="GO:0004623">
    <property type="term" value="F:phospholipase A2 activity"/>
    <property type="evidence" value="ECO:0007669"/>
    <property type="project" value="InterPro"/>
</dbReference>
<dbReference type="GO" id="GO:0005509">
    <property type="term" value="F:calcium ion binding"/>
    <property type="evidence" value="ECO:0007669"/>
    <property type="project" value="InterPro"/>
</dbReference>
<dbReference type="HOGENOM" id="CLU_093969_0_0_1"/>
<keyword evidence="2" id="KW-0964">Secreted</keyword>
<dbReference type="GO" id="GO:0016042">
    <property type="term" value="P:lipid catabolic process"/>
    <property type="evidence" value="ECO:0007669"/>
    <property type="project" value="InterPro"/>
</dbReference>
<dbReference type="GO" id="GO:0006644">
    <property type="term" value="P:phospholipid metabolic process"/>
    <property type="evidence" value="ECO:0007669"/>
    <property type="project" value="InterPro"/>
</dbReference>
<sequence>MEAGLFENIHDFLKGTSDFIINVNDGISRVARGLDTVNSVINEASEEECVFTCPDGSKPVRNKSFISVPNGCGSFGVSLPDDKLPVAELRKCCDEHDICYDTCNNDKEDCDKTFRKCLFRICEKYKNVIGKDLLKGCKATAQAMYAGTMTLGCKAYKDSQKDACLCRSKQRQDL</sequence>
<evidence type="ECO:0000256" key="1">
    <source>
        <dbReference type="ARBA" id="ARBA00004613"/>
    </source>
</evidence>
<dbReference type="PROSITE" id="PS00118">
    <property type="entry name" value="PA2_HIS"/>
    <property type="match status" value="1"/>
</dbReference>
<dbReference type="Proteomes" id="UP000014500">
    <property type="component" value="Unassembled WGS sequence"/>
</dbReference>
<dbReference type="GO" id="GO:0005576">
    <property type="term" value="C:extracellular region"/>
    <property type="evidence" value="ECO:0007669"/>
    <property type="project" value="UniProtKB-SubCell"/>
</dbReference>
<dbReference type="PANTHER" id="PTHR12824:SF8">
    <property type="entry name" value="GXIVSPLA2, ISOFORM A"/>
    <property type="match status" value="1"/>
</dbReference>
<organism evidence="3 4">
    <name type="scientific">Strigamia maritima</name>
    <name type="common">European centipede</name>
    <name type="synonym">Geophilus maritimus</name>
    <dbReference type="NCBI Taxonomy" id="126957"/>
    <lineage>
        <taxon>Eukaryota</taxon>
        <taxon>Metazoa</taxon>
        <taxon>Ecdysozoa</taxon>
        <taxon>Arthropoda</taxon>
        <taxon>Myriapoda</taxon>
        <taxon>Chilopoda</taxon>
        <taxon>Pleurostigmophora</taxon>
        <taxon>Geophilomorpha</taxon>
        <taxon>Linotaeniidae</taxon>
        <taxon>Strigamia</taxon>
    </lineage>
</organism>
<dbReference type="STRING" id="126957.T1J7P6"/>
<dbReference type="PhylomeDB" id="T1J7P6"/>
<evidence type="ECO:0000313" key="4">
    <source>
        <dbReference type="Proteomes" id="UP000014500"/>
    </source>
</evidence>
<comment type="subcellular location">
    <subcellularLocation>
        <location evidence="1">Secreted</location>
    </subcellularLocation>
</comment>